<gene>
    <name evidence="1" type="ORF">ANN_27786</name>
</gene>
<accession>A0ABQ8RV81</accession>
<protein>
    <submittedName>
        <fullName evidence="1">Uncharacterized protein</fullName>
    </submittedName>
</protein>
<organism evidence="1 2">
    <name type="scientific">Periplaneta americana</name>
    <name type="common">American cockroach</name>
    <name type="synonym">Blatta americana</name>
    <dbReference type="NCBI Taxonomy" id="6978"/>
    <lineage>
        <taxon>Eukaryota</taxon>
        <taxon>Metazoa</taxon>
        <taxon>Ecdysozoa</taxon>
        <taxon>Arthropoda</taxon>
        <taxon>Hexapoda</taxon>
        <taxon>Insecta</taxon>
        <taxon>Pterygota</taxon>
        <taxon>Neoptera</taxon>
        <taxon>Polyneoptera</taxon>
        <taxon>Dictyoptera</taxon>
        <taxon>Blattodea</taxon>
        <taxon>Blattoidea</taxon>
        <taxon>Blattidae</taxon>
        <taxon>Blattinae</taxon>
        <taxon>Periplaneta</taxon>
    </lineage>
</organism>
<sequence>MPSKGNKSENIESTVQCVAKELFFAMLQDIGMLQKTIYKNTEVINNLTTTTEQRDKQISDLANKIEDIEQYQRRHCIQIFGILKEIGENKDKIAVELARNIRVDVQLMAPNGLLTTWPCPERDGLARRHIPSEYETCYFSHLVSGAGCPTTPLPLATCSRRRGSPDHVTKPKREGPTRRHNVVAEICDVNGVITLQTTPRRGEMARIPSVYIRRGQITVDSFVRRSENCYHAFSATNIFSASECDIPSDVVLTADIPSRNRNAPVVLSPLSRHNLSHLSSFFPIIPSIVVFPSHLAIFFALSDTLPRKTVVFYPGSPLILPPLQRSESRAKFASLISAPHPIFIGRSRGPCLRPR</sequence>
<comment type="caution">
    <text evidence="1">The sequence shown here is derived from an EMBL/GenBank/DDBJ whole genome shotgun (WGS) entry which is preliminary data.</text>
</comment>
<keyword evidence="2" id="KW-1185">Reference proteome</keyword>
<evidence type="ECO:0000313" key="2">
    <source>
        <dbReference type="Proteomes" id="UP001148838"/>
    </source>
</evidence>
<proteinExistence type="predicted"/>
<dbReference type="EMBL" id="JAJSOF020000042">
    <property type="protein sequence ID" value="KAJ4425590.1"/>
    <property type="molecule type" value="Genomic_DNA"/>
</dbReference>
<dbReference type="Proteomes" id="UP001148838">
    <property type="component" value="Unassembled WGS sequence"/>
</dbReference>
<reference evidence="1 2" key="1">
    <citation type="journal article" date="2022" name="Allergy">
        <title>Genome assembly and annotation of Periplaneta americana reveal a comprehensive cockroach allergen profile.</title>
        <authorList>
            <person name="Wang L."/>
            <person name="Xiong Q."/>
            <person name="Saelim N."/>
            <person name="Wang L."/>
            <person name="Nong W."/>
            <person name="Wan A.T."/>
            <person name="Shi M."/>
            <person name="Liu X."/>
            <person name="Cao Q."/>
            <person name="Hui J.H.L."/>
            <person name="Sookrung N."/>
            <person name="Leung T.F."/>
            <person name="Tungtrongchitr A."/>
            <person name="Tsui S.K.W."/>
        </authorList>
    </citation>
    <scope>NUCLEOTIDE SEQUENCE [LARGE SCALE GENOMIC DNA]</scope>
    <source>
        <strain evidence="1">PWHHKU_190912</strain>
    </source>
</reference>
<name>A0ABQ8RV81_PERAM</name>
<evidence type="ECO:0000313" key="1">
    <source>
        <dbReference type="EMBL" id="KAJ4425590.1"/>
    </source>
</evidence>